<keyword evidence="4" id="KW-0256">Endoplasmic reticulum</keyword>
<evidence type="ECO:0000313" key="7">
    <source>
        <dbReference type="EMBL" id="RKP28322.1"/>
    </source>
</evidence>
<comment type="subcellular location">
    <subcellularLocation>
        <location evidence="1">Endoplasmic reticulum membrane</location>
        <topology evidence="1">Multi-pass membrane protein</topology>
    </subcellularLocation>
</comment>
<evidence type="ECO:0000256" key="1">
    <source>
        <dbReference type="ARBA" id="ARBA00004477"/>
    </source>
</evidence>
<feature type="non-terminal residue" evidence="7">
    <location>
        <position position="76"/>
    </location>
</feature>
<evidence type="ECO:0008006" key="9">
    <source>
        <dbReference type="Google" id="ProtNLM"/>
    </source>
</evidence>
<dbReference type="GO" id="GO:0005789">
    <property type="term" value="C:endoplasmic reticulum membrane"/>
    <property type="evidence" value="ECO:0007669"/>
    <property type="project" value="UniProtKB-SubCell"/>
</dbReference>
<keyword evidence="6" id="KW-0472">Membrane</keyword>
<keyword evidence="8" id="KW-1185">Reference proteome</keyword>
<accession>A0A4P9Z7X2</accession>
<evidence type="ECO:0000256" key="5">
    <source>
        <dbReference type="ARBA" id="ARBA00022989"/>
    </source>
</evidence>
<proteinExistence type="inferred from homology"/>
<comment type="similarity">
    <text evidence="2">Belongs to the EMC6 family.</text>
</comment>
<evidence type="ECO:0000256" key="2">
    <source>
        <dbReference type="ARBA" id="ARBA00009436"/>
    </source>
</evidence>
<evidence type="ECO:0000256" key="6">
    <source>
        <dbReference type="ARBA" id="ARBA00023136"/>
    </source>
</evidence>
<dbReference type="Pfam" id="PF07019">
    <property type="entry name" value="EMC6"/>
    <property type="match status" value="1"/>
</dbReference>
<dbReference type="Proteomes" id="UP000268321">
    <property type="component" value="Unassembled WGS sequence"/>
</dbReference>
<keyword evidence="5" id="KW-1133">Transmembrane helix</keyword>
<organism evidence="7 8">
    <name type="scientific">Metschnikowia bicuspidata</name>
    <dbReference type="NCBI Taxonomy" id="27322"/>
    <lineage>
        <taxon>Eukaryota</taxon>
        <taxon>Fungi</taxon>
        <taxon>Dikarya</taxon>
        <taxon>Ascomycota</taxon>
        <taxon>Saccharomycotina</taxon>
        <taxon>Pichiomycetes</taxon>
        <taxon>Metschnikowiaceae</taxon>
        <taxon>Metschnikowia</taxon>
    </lineage>
</organism>
<dbReference type="EMBL" id="ML004905">
    <property type="protein sequence ID" value="RKP28322.1"/>
    <property type="molecule type" value="Genomic_DNA"/>
</dbReference>
<evidence type="ECO:0000313" key="8">
    <source>
        <dbReference type="Proteomes" id="UP000268321"/>
    </source>
</evidence>
<sequence length="76" mass="8360">MEPLLYAPNVEYNKKQLQKQHDVMCLALGFSAGVLGLESHAGIALYVAGSVLVTFSFDVICCGRQPKLFFVSPIRE</sequence>
<name>A0A4P9Z7X2_9ASCO</name>
<keyword evidence="3" id="KW-0812">Transmembrane</keyword>
<dbReference type="AlphaFoldDB" id="A0A4P9Z7X2"/>
<evidence type="ECO:0000256" key="4">
    <source>
        <dbReference type="ARBA" id="ARBA00022824"/>
    </source>
</evidence>
<gene>
    <name evidence="7" type="ORF">METBISCDRAFT_20849</name>
</gene>
<reference evidence="8" key="1">
    <citation type="journal article" date="2018" name="Nat. Microbiol.">
        <title>Leveraging single-cell genomics to expand the fungal tree of life.</title>
        <authorList>
            <person name="Ahrendt S.R."/>
            <person name="Quandt C.A."/>
            <person name="Ciobanu D."/>
            <person name="Clum A."/>
            <person name="Salamov A."/>
            <person name="Andreopoulos B."/>
            <person name="Cheng J.F."/>
            <person name="Woyke T."/>
            <person name="Pelin A."/>
            <person name="Henrissat B."/>
            <person name="Reynolds N.K."/>
            <person name="Benny G.L."/>
            <person name="Smith M.E."/>
            <person name="James T.Y."/>
            <person name="Grigoriev I.V."/>
        </authorList>
    </citation>
    <scope>NUCLEOTIDE SEQUENCE [LARGE SCALE GENOMIC DNA]</scope>
    <source>
        <strain evidence="8">Baker2002</strain>
    </source>
</reference>
<dbReference type="OrthoDB" id="16510at2759"/>
<protein>
    <recommendedName>
        <fullName evidence="9">ER membrane protein complex subunit 6</fullName>
    </recommendedName>
</protein>
<dbReference type="InterPro" id="IPR029008">
    <property type="entry name" value="EMC6-like"/>
</dbReference>
<evidence type="ECO:0000256" key="3">
    <source>
        <dbReference type="ARBA" id="ARBA00022692"/>
    </source>
</evidence>